<gene>
    <name evidence="2" type="ORF">HLB23_14380</name>
</gene>
<accession>A0A849C0Q2</accession>
<proteinExistence type="predicted"/>
<reference evidence="2 3" key="1">
    <citation type="submission" date="2020-05" db="EMBL/GenBank/DDBJ databases">
        <title>MicrobeNet Type strains.</title>
        <authorList>
            <person name="Nicholson A.C."/>
        </authorList>
    </citation>
    <scope>NUCLEOTIDE SEQUENCE [LARGE SCALE GENOMIC DNA]</scope>
    <source>
        <strain evidence="2 3">JCM 3224</strain>
    </source>
</reference>
<feature type="compositionally biased region" description="Basic and acidic residues" evidence="1">
    <location>
        <begin position="361"/>
        <end position="375"/>
    </location>
</feature>
<feature type="compositionally biased region" description="Basic and acidic residues" evidence="1">
    <location>
        <begin position="32"/>
        <end position="43"/>
    </location>
</feature>
<evidence type="ECO:0000313" key="2">
    <source>
        <dbReference type="EMBL" id="NNH71036.1"/>
    </source>
</evidence>
<evidence type="ECO:0000313" key="3">
    <source>
        <dbReference type="Proteomes" id="UP000586827"/>
    </source>
</evidence>
<dbReference type="Proteomes" id="UP000586827">
    <property type="component" value="Unassembled WGS sequence"/>
</dbReference>
<name>A0A849C0Q2_9NOCA</name>
<dbReference type="AlphaFoldDB" id="A0A849C0Q2"/>
<protein>
    <submittedName>
        <fullName evidence="2">Uncharacterized protein</fullName>
    </submittedName>
</protein>
<keyword evidence="3" id="KW-1185">Reference proteome</keyword>
<organism evidence="2 3">
    <name type="scientific">Nocardia uniformis</name>
    <dbReference type="NCBI Taxonomy" id="53432"/>
    <lineage>
        <taxon>Bacteria</taxon>
        <taxon>Bacillati</taxon>
        <taxon>Actinomycetota</taxon>
        <taxon>Actinomycetes</taxon>
        <taxon>Mycobacteriales</taxon>
        <taxon>Nocardiaceae</taxon>
        <taxon>Nocardia</taxon>
    </lineage>
</organism>
<sequence>MFATTMEWRDKPSLAARRAHDLRNWSRRRRGEHTYRNPDDPAHGDPGLDPGWEFPPPLGNTAPLSVAGTGLDEMFILRTANPGERPYYSVVTAVDGLADGLRGDAAYAAMSAAFGSFLAQMARTSSHVRGLQVLHRSVPHDMTRHSRWAHTRVKRLHDARLLPAVESYGTLIDTLTPLAEEHRTFVVLRFPQTEAFMADTARQARAKDAPITGGIAQVVRDETERATRLLAMAGMGRVDVLGERRVCAVIRALLDPRFPIDRHRNATWNTCWPSYIGGRNCVAVGTETRWWTRVGHIRPRAIEPVALGPLWLAPLLTGVDADPGDDDIAPMPTIRTLSVRLDFVPADRARAAAKGDVTADQARKAKEREKGKLDDGSTEVLADASERRRQDLMPGSGHHGVIYAASIAVTGRDPDDLDRACLRVTEAAGESAITEIDWCVGDHDVAMFTTLPLARGLAATPYTR</sequence>
<feature type="region of interest" description="Disordered" evidence="1">
    <location>
        <begin position="354"/>
        <end position="383"/>
    </location>
</feature>
<feature type="region of interest" description="Disordered" evidence="1">
    <location>
        <begin position="31"/>
        <end position="60"/>
    </location>
</feature>
<comment type="caution">
    <text evidence="2">The sequence shown here is derived from an EMBL/GenBank/DDBJ whole genome shotgun (WGS) entry which is preliminary data.</text>
</comment>
<dbReference type="EMBL" id="JABELX010000004">
    <property type="protein sequence ID" value="NNH71036.1"/>
    <property type="molecule type" value="Genomic_DNA"/>
</dbReference>
<evidence type="ECO:0000256" key="1">
    <source>
        <dbReference type="SAM" id="MobiDB-lite"/>
    </source>
</evidence>